<dbReference type="SUPFAM" id="SSF52833">
    <property type="entry name" value="Thioredoxin-like"/>
    <property type="match status" value="1"/>
</dbReference>
<feature type="chain" id="PRO_5022702780" evidence="1">
    <location>
        <begin position="20"/>
        <end position="248"/>
    </location>
</feature>
<feature type="domain" description="Thioredoxin-like fold" evidence="2">
    <location>
        <begin position="54"/>
        <end position="244"/>
    </location>
</feature>
<dbReference type="Pfam" id="PF13462">
    <property type="entry name" value="Thioredoxin_4"/>
    <property type="match status" value="1"/>
</dbReference>
<dbReference type="InterPro" id="IPR012336">
    <property type="entry name" value="Thioredoxin-like_fold"/>
</dbReference>
<dbReference type="Gene3D" id="3.40.30.10">
    <property type="entry name" value="Glutaredoxin"/>
    <property type="match status" value="1"/>
</dbReference>
<dbReference type="EMBL" id="VOQR01000001">
    <property type="protein sequence ID" value="TXC71736.1"/>
    <property type="molecule type" value="Genomic_DNA"/>
</dbReference>
<sequence>MKFAYAPLLAIALVALPLAACSKEDSANSVTSATPVAATPAPAGKNWSETVVKTEEGYRMGNPDAPIKLVEYGARSCPTCGAFGREAYKPLTDNYVSTGKVSFEFRDFLVHGASDVALTLLGQCGTVDSFFPLLEQTYQNQIAFLDKLQAMPQPAQAALQGKSPTQVATALAEQMGAIDFVKQRGIPEAKARACLADQKQLEIMAKPTEKAMQDGSVTGTPTFFLNGKNVEGVVTWAAMEKALKAAGA</sequence>
<keyword evidence="3" id="KW-0413">Isomerase</keyword>
<evidence type="ECO:0000256" key="1">
    <source>
        <dbReference type="SAM" id="SignalP"/>
    </source>
</evidence>
<feature type="signal peptide" evidence="1">
    <location>
        <begin position="1"/>
        <end position="19"/>
    </location>
</feature>
<dbReference type="OrthoDB" id="8478320at2"/>
<dbReference type="InterPro" id="IPR036249">
    <property type="entry name" value="Thioredoxin-like_sf"/>
</dbReference>
<gene>
    <name evidence="3" type="ORF">FSB78_12855</name>
</gene>
<dbReference type="Gene3D" id="1.10.40.110">
    <property type="match status" value="1"/>
</dbReference>
<keyword evidence="1" id="KW-0732">Signal</keyword>
<evidence type="ECO:0000313" key="4">
    <source>
        <dbReference type="Proteomes" id="UP000321250"/>
    </source>
</evidence>
<protein>
    <submittedName>
        <fullName evidence="3">Protein-disulfide isomerase</fullName>
    </submittedName>
</protein>
<proteinExistence type="predicted"/>
<accession>A0A5C6UHQ3</accession>
<name>A0A5C6UHQ3_9SPHN</name>
<evidence type="ECO:0000259" key="2">
    <source>
        <dbReference type="Pfam" id="PF13462"/>
    </source>
</evidence>
<evidence type="ECO:0000313" key="3">
    <source>
        <dbReference type="EMBL" id="TXC71736.1"/>
    </source>
</evidence>
<comment type="caution">
    <text evidence="3">The sequence shown here is derived from an EMBL/GenBank/DDBJ whole genome shotgun (WGS) entry which is preliminary data.</text>
</comment>
<organism evidence="3 4">
    <name type="scientific">Sphingomonas ginsenosidivorax</name>
    <dbReference type="NCBI Taxonomy" id="862135"/>
    <lineage>
        <taxon>Bacteria</taxon>
        <taxon>Pseudomonadati</taxon>
        <taxon>Pseudomonadota</taxon>
        <taxon>Alphaproteobacteria</taxon>
        <taxon>Sphingomonadales</taxon>
        <taxon>Sphingomonadaceae</taxon>
        <taxon>Sphingomonas</taxon>
    </lineage>
</organism>
<dbReference type="GO" id="GO:0016853">
    <property type="term" value="F:isomerase activity"/>
    <property type="evidence" value="ECO:0007669"/>
    <property type="project" value="UniProtKB-KW"/>
</dbReference>
<dbReference type="Proteomes" id="UP000321250">
    <property type="component" value="Unassembled WGS sequence"/>
</dbReference>
<dbReference type="RefSeq" id="WP_147083014.1">
    <property type="nucleotide sequence ID" value="NZ_VOQR01000001.1"/>
</dbReference>
<reference evidence="3 4" key="1">
    <citation type="journal article" date="2013" name="Antonie Van Leeuwenhoek">
        <title>Sphingomonas ginsenosidivorax sp. nov., with the ability to transform ginsenosides.</title>
        <authorList>
            <person name="Jin X.F."/>
            <person name="Kim J.K."/>
            <person name="Liu Q.M."/>
            <person name="Kang M.S."/>
            <person name="He D."/>
            <person name="Jin F.X."/>
            <person name="Kim S.C."/>
            <person name="Im W.T."/>
        </authorList>
    </citation>
    <scope>NUCLEOTIDE SEQUENCE [LARGE SCALE GENOMIC DNA]</scope>
    <source>
        <strain evidence="3 4">KHI67</strain>
    </source>
</reference>
<keyword evidence="4" id="KW-1185">Reference proteome</keyword>
<dbReference type="AlphaFoldDB" id="A0A5C6UHQ3"/>